<name>A0ACD5AND9_9ACTN</name>
<keyword evidence="2" id="KW-1185">Reference proteome</keyword>
<reference evidence="1" key="1">
    <citation type="journal article" date="2025" name="Int. J. Syst. Evol. Microbiol.">
        <title>Streptomyces citrinus sp. nov., with yellow diffusible pigment.</title>
        <authorList>
            <person name="He Y."/>
            <person name="Yang E."/>
            <person name="Xu J."/>
            <person name="Sun Y."/>
            <person name="Sun L."/>
        </authorList>
    </citation>
    <scope>NUCLEOTIDE SEQUENCE</scope>
    <source>
        <strain evidence="1">Q6</strain>
    </source>
</reference>
<proteinExistence type="predicted"/>
<gene>
    <name evidence="1" type="ORF">V2W30_38970</name>
</gene>
<protein>
    <submittedName>
        <fullName evidence="1">DUF6299 family protein</fullName>
    </submittedName>
</protein>
<evidence type="ECO:0000313" key="1">
    <source>
        <dbReference type="EMBL" id="WWQ68732.1"/>
    </source>
</evidence>
<dbReference type="EMBL" id="CP146022">
    <property type="protein sequence ID" value="WWQ68732.1"/>
    <property type="molecule type" value="Genomic_DNA"/>
</dbReference>
<dbReference type="Proteomes" id="UP001432251">
    <property type="component" value="Chromosome"/>
</dbReference>
<evidence type="ECO:0000313" key="2">
    <source>
        <dbReference type="Proteomes" id="UP001432251"/>
    </source>
</evidence>
<organism evidence="1 2">
    <name type="scientific">Streptomyces citrinus</name>
    <dbReference type="NCBI Taxonomy" id="3118173"/>
    <lineage>
        <taxon>Bacteria</taxon>
        <taxon>Bacillati</taxon>
        <taxon>Actinomycetota</taxon>
        <taxon>Actinomycetes</taxon>
        <taxon>Kitasatosporales</taxon>
        <taxon>Streptomycetaceae</taxon>
        <taxon>Streptomyces</taxon>
    </lineage>
</organism>
<sequence>MHVRSATGAVVGAALLLAAPAALAAEPLEFVTVDPVGSIAEDGTVTVSGTFRCVDSSGPVIVSSSVRQGDSAVRRGVGGTVALCDGAEHTWKNTDKLPAGSVVPGAAEVEATVMELRPRGLLPEPHFHATRQKDITMVTGR</sequence>
<accession>A0ACD5AND9</accession>